<evidence type="ECO:0000313" key="1">
    <source>
        <dbReference type="EMBL" id="KAI2644133.1"/>
    </source>
</evidence>
<gene>
    <name evidence="1" type="ORF">H4Q32_029936</name>
</gene>
<sequence length="54" mass="5804">MPTEPENICCREITQSVQVFGLQELRQLVLGLSGPKDQGGAALLCGPTHKSRVP</sequence>
<dbReference type="Proteomes" id="UP000830375">
    <property type="component" value="Unassembled WGS sequence"/>
</dbReference>
<proteinExistence type="predicted"/>
<dbReference type="EMBL" id="JACTAM010002626">
    <property type="protein sequence ID" value="KAI2644133.1"/>
    <property type="molecule type" value="Genomic_DNA"/>
</dbReference>
<reference evidence="1 2" key="1">
    <citation type="submission" date="2022-01" db="EMBL/GenBank/DDBJ databases">
        <title>A high-quality chromosome-level genome assembly of rohu carp, Labeo rohita.</title>
        <authorList>
            <person name="Arick M.A. II"/>
            <person name="Hsu C.-Y."/>
            <person name="Magbanua Z."/>
            <person name="Pechanova O."/>
            <person name="Grover C."/>
            <person name="Miller E."/>
            <person name="Thrash A."/>
            <person name="Ezzel L."/>
            <person name="Alam S."/>
            <person name="Benzie J."/>
            <person name="Hamilton M."/>
            <person name="Karsi A."/>
            <person name="Lawrence M.L."/>
            <person name="Peterson D.G."/>
        </authorList>
    </citation>
    <scope>NUCLEOTIDE SEQUENCE [LARGE SCALE GENOMIC DNA]</scope>
    <source>
        <strain evidence="2">BAU-BD-2019</strain>
        <tissue evidence="1">Blood</tissue>
    </source>
</reference>
<name>A0ABQ8L085_LABRO</name>
<evidence type="ECO:0000313" key="2">
    <source>
        <dbReference type="Proteomes" id="UP000830375"/>
    </source>
</evidence>
<organism evidence="1 2">
    <name type="scientific">Labeo rohita</name>
    <name type="common">Indian major carp</name>
    <name type="synonym">Cyprinus rohita</name>
    <dbReference type="NCBI Taxonomy" id="84645"/>
    <lineage>
        <taxon>Eukaryota</taxon>
        <taxon>Metazoa</taxon>
        <taxon>Chordata</taxon>
        <taxon>Craniata</taxon>
        <taxon>Vertebrata</taxon>
        <taxon>Euteleostomi</taxon>
        <taxon>Actinopterygii</taxon>
        <taxon>Neopterygii</taxon>
        <taxon>Teleostei</taxon>
        <taxon>Ostariophysi</taxon>
        <taxon>Cypriniformes</taxon>
        <taxon>Cyprinidae</taxon>
        <taxon>Labeoninae</taxon>
        <taxon>Labeonini</taxon>
        <taxon>Labeo</taxon>
    </lineage>
</organism>
<protein>
    <submittedName>
        <fullName evidence="1">3-isopropylmalate dehydratase large subunit</fullName>
    </submittedName>
</protein>
<keyword evidence="2" id="KW-1185">Reference proteome</keyword>
<comment type="caution">
    <text evidence="1">The sequence shown here is derived from an EMBL/GenBank/DDBJ whole genome shotgun (WGS) entry which is preliminary data.</text>
</comment>
<accession>A0ABQ8L085</accession>